<keyword evidence="3" id="KW-1185">Reference proteome</keyword>
<protein>
    <submittedName>
        <fullName evidence="2">DUF1995 family protein</fullName>
    </submittedName>
</protein>
<name>A0A8J6XP53_9CYAN</name>
<reference evidence="2" key="1">
    <citation type="submission" date="2020-09" db="EMBL/GenBank/DDBJ databases">
        <title>Iningainema tapete sp. nov. (Scytonemataceae, Cyanobacteria) from greenhouses in central Florida (USA) produces two types of nodularin with biosynthetic potential for microcystin-LR and anabaenopeptins.</title>
        <authorList>
            <person name="Berthold D.E."/>
            <person name="Lefler F.W."/>
            <person name="Huang I.-S."/>
            <person name="Abdulla H."/>
            <person name="Zimba P.V."/>
            <person name="Laughinghouse H.D. IV."/>
        </authorList>
    </citation>
    <scope>NUCLEOTIDE SEQUENCE</scope>
    <source>
        <strain evidence="2">BLCCT55</strain>
    </source>
</reference>
<dbReference type="Proteomes" id="UP000629098">
    <property type="component" value="Unassembled WGS sequence"/>
</dbReference>
<dbReference type="InterPro" id="IPR053021">
    <property type="entry name" value="Chloroplast_ADK"/>
</dbReference>
<dbReference type="PANTHER" id="PTHR35509:SF1">
    <property type="entry name" value="DOMAIN PROTEIN, PUTATIVE (DUF1995)-RELATED"/>
    <property type="match status" value="1"/>
</dbReference>
<dbReference type="PANTHER" id="PTHR35509">
    <property type="entry name" value="DOMAIN PROTEIN, PUTATIVE (DUF1995)-RELATED"/>
    <property type="match status" value="1"/>
</dbReference>
<evidence type="ECO:0000313" key="3">
    <source>
        <dbReference type="Proteomes" id="UP000629098"/>
    </source>
</evidence>
<feature type="domain" description="DUF1995" evidence="1">
    <location>
        <begin position="5"/>
        <end position="208"/>
    </location>
</feature>
<evidence type="ECO:0000313" key="2">
    <source>
        <dbReference type="EMBL" id="MBD2775504.1"/>
    </source>
</evidence>
<evidence type="ECO:0000259" key="1">
    <source>
        <dbReference type="Pfam" id="PF09353"/>
    </source>
</evidence>
<gene>
    <name evidence="2" type="ORF">ICL16_26455</name>
</gene>
<sequence length="241" mass="27073">MVELPKTLDDAIAQAREATKAALADGYTKLQVELIFPELKPMPVAEQFLPIFEEYGSRLKVFFPDAGGAALARRDWENAPFQILDLGSGRTAIQPKIEPEDEIFLFVAPTVVEVVQLEKLCAQIGSRPTIMLNPFLEDAGKIGIGYAARQTRERFLNTIESSYYVFPIYEDVAIFRCYPGQWEVWVETNGEYKKIVELPEKPSGEDVDGILAKQQQTPGEAAPGKPTFLRGLQRFMRSLTR</sequence>
<dbReference type="InterPro" id="IPR018962">
    <property type="entry name" value="DUF1995"/>
</dbReference>
<dbReference type="Pfam" id="PF09353">
    <property type="entry name" value="DUF1995"/>
    <property type="match status" value="1"/>
</dbReference>
<dbReference type="EMBL" id="JACXAE010000082">
    <property type="protein sequence ID" value="MBD2775504.1"/>
    <property type="molecule type" value="Genomic_DNA"/>
</dbReference>
<organism evidence="2 3">
    <name type="scientific">Iningainema tapete BLCC-T55</name>
    <dbReference type="NCBI Taxonomy" id="2748662"/>
    <lineage>
        <taxon>Bacteria</taxon>
        <taxon>Bacillati</taxon>
        <taxon>Cyanobacteriota</taxon>
        <taxon>Cyanophyceae</taxon>
        <taxon>Nostocales</taxon>
        <taxon>Scytonemataceae</taxon>
        <taxon>Iningainema tapete</taxon>
    </lineage>
</organism>
<dbReference type="AlphaFoldDB" id="A0A8J6XP53"/>
<accession>A0A8J6XP53</accession>
<comment type="caution">
    <text evidence="2">The sequence shown here is derived from an EMBL/GenBank/DDBJ whole genome shotgun (WGS) entry which is preliminary data.</text>
</comment>
<proteinExistence type="predicted"/>
<dbReference type="RefSeq" id="WP_190833981.1">
    <property type="nucleotide sequence ID" value="NZ_CAWPPI010000082.1"/>
</dbReference>